<dbReference type="Gene3D" id="1.20.1250.20">
    <property type="entry name" value="MFS general substrate transporter like domains"/>
    <property type="match status" value="1"/>
</dbReference>
<dbReference type="InterPro" id="IPR020846">
    <property type="entry name" value="MFS_dom"/>
</dbReference>
<feature type="transmembrane region" description="Helical" evidence="7">
    <location>
        <begin position="380"/>
        <end position="396"/>
    </location>
</feature>
<dbReference type="PANTHER" id="PTHR23517:SF13">
    <property type="entry name" value="MAJOR FACILITATOR SUPERFAMILY MFS_1"/>
    <property type="match status" value="1"/>
</dbReference>
<evidence type="ECO:0000256" key="5">
    <source>
        <dbReference type="ARBA" id="ARBA00022989"/>
    </source>
</evidence>
<feature type="transmembrane region" description="Helical" evidence="7">
    <location>
        <begin position="254"/>
        <end position="274"/>
    </location>
</feature>
<evidence type="ECO:0000256" key="4">
    <source>
        <dbReference type="ARBA" id="ARBA00022692"/>
    </source>
</evidence>
<comment type="caution">
    <text evidence="9">The sequence shown here is derived from an EMBL/GenBank/DDBJ whole genome shotgun (WGS) entry which is preliminary data.</text>
</comment>
<dbReference type="InterPro" id="IPR005829">
    <property type="entry name" value="Sugar_transporter_CS"/>
</dbReference>
<evidence type="ECO:0000256" key="3">
    <source>
        <dbReference type="ARBA" id="ARBA00022475"/>
    </source>
</evidence>
<feature type="transmembrane region" description="Helical" evidence="7">
    <location>
        <begin position="346"/>
        <end position="368"/>
    </location>
</feature>
<feature type="transmembrane region" description="Helical" evidence="7">
    <location>
        <begin position="216"/>
        <end position="234"/>
    </location>
</feature>
<keyword evidence="5 7" id="KW-1133">Transmembrane helix</keyword>
<feature type="transmembrane region" description="Helical" evidence="7">
    <location>
        <begin position="112"/>
        <end position="130"/>
    </location>
</feature>
<comment type="subcellular location">
    <subcellularLocation>
        <location evidence="1">Cell membrane</location>
        <topology evidence="1">Multi-pass membrane protein</topology>
    </subcellularLocation>
</comment>
<reference evidence="9" key="1">
    <citation type="journal article" date="2014" name="Int. J. Syst. Evol. Microbiol.">
        <title>Complete genome sequence of Corynebacterium casei LMG S-19264T (=DSM 44701T), isolated from a smear-ripened cheese.</title>
        <authorList>
            <consortium name="US DOE Joint Genome Institute (JGI-PGF)"/>
            <person name="Walter F."/>
            <person name="Albersmeier A."/>
            <person name="Kalinowski J."/>
            <person name="Ruckert C."/>
        </authorList>
    </citation>
    <scope>NUCLEOTIDE SEQUENCE</scope>
    <source>
        <strain evidence="9">CGMCC 1.16067</strain>
    </source>
</reference>
<evidence type="ECO:0000313" key="9">
    <source>
        <dbReference type="EMBL" id="GGF41865.1"/>
    </source>
</evidence>
<dbReference type="AlphaFoldDB" id="A0A917BFN7"/>
<evidence type="ECO:0000313" key="10">
    <source>
        <dbReference type="Proteomes" id="UP000649179"/>
    </source>
</evidence>
<keyword evidence="3" id="KW-1003">Cell membrane</keyword>
<dbReference type="CDD" id="cd06174">
    <property type="entry name" value="MFS"/>
    <property type="match status" value="1"/>
</dbReference>
<dbReference type="EMBL" id="BMKQ01000001">
    <property type="protein sequence ID" value="GGF41865.1"/>
    <property type="molecule type" value="Genomic_DNA"/>
</dbReference>
<dbReference type="SUPFAM" id="SSF103473">
    <property type="entry name" value="MFS general substrate transporter"/>
    <property type="match status" value="1"/>
</dbReference>
<keyword evidence="2" id="KW-0813">Transport</keyword>
<dbReference type="Proteomes" id="UP000649179">
    <property type="component" value="Unassembled WGS sequence"/>
</dbReference>
<dbReference type="RefSeq" id="WP_188779180.1">
    <property type="nucleotide sequence ID" value="NZ_BMKQ01000001.1"/>
</dbReference>
<feature type="transmembrane region" description="Helical" evidence="7">
    <location>
        <begin position="169"/>
        <end position="188"/>
    </location>
</feature>
<protein>
    <submittedName>
        <fullName evidence="9">MFS transporter</fullName>
    </submittedName>
</protein>
<dbReference type="PANTHER" id="PTHR23517">
    <property type="entry name" value="RESISTANCE PROTEIN MDTM, PUTATIVE-RELATED-RELATED"/>
    <property type="match status" value="1"/>
</dbReference>
<feature type="transmembrane region" description="Helical" evidence="7">
    <location>
        <begin position="307"/>
        <end position="325"/>
    </location>
</feature>
<gene>
    <name evidence="9" type="ORF">GCM10011519_14590</name>
</gene>
<keyword evidence="6 7" id="KW-0472">Membrane</keyword>
<keyword evidence="4 7" id="KW-0812">Transmembrane</keyword>
<name>A0A917BFN7_9ACTN</name>
<evidence type="ECO:0000256" key="7">
    <source>
        <dbReference type="SAM" id="Phobius"/>
    </source>
</evidence>
<proteinExistence type="predicted"/>
<keyword evidence="10" id="KW-1185">Reference proteome</keyword>
<dbReference type="InterPro" id="IPR050171">
    <property type="entry name" value="MFS_Transporters"/>
</dbReference>
<dbReference type="PROSITE" id="PS00216">
    <property type="entry name" value="SUGAR_TRANSPORT_1"/>
    <property type="match status" value="1"/>
</dbReference>
<evidence type="ECO:0000259" key="8">
    <source>
        <dbReference type="PROSITE" id="PS50850"/>
    </source>
</evidence>
<dbReference type="PROSITE" id="PS50850">
    <property type="entry name" value="MFS"/>
    <property type="match status" value="1"/>
</dbReference>
<evidence type="ECO:0000256" key="6">
    <source>
        <dbReference type="ARBA" id="ARBA00023136"/>
    </source>
</evidence>
<sequence>MSEQTGLPISRGRATATLALLASIAVSLLMASSAPTPLYSVYQQEWAFGPLTTTVVFGVYAVAVLVALLVVGRVSDHVGRRPVLAVALLMQAVSMVVLIDATGVGLLAGARVVQGLATGAALGSIGAALLDVDRARGTLLNSAAPAVGTALGALVAGLMVQFLPAPTTLVYAVLLAVFVLQLAGVAWMRESVGRVPGGGRAALRSLRPEIAVPRRLRGPVLTATPVLLAVWALAGFYGSLSPTIVTTLAGHRSFVLGGLGLFILAGSGAVTVVLTRDVGATRVMTLGIGALVAGVALTQVAVGADSLVGFFVGTAVAGVGFGAGFQGGLRTVVPLTRPHERAGVLSVLYVVSYSAFGVPAVAAGALLARGGGLRTTSVEYAAAVAVLALLALAGLVRRRRRAALPAAAGCPEAA</sequence>
<evidence type="ECO:0000256" key="2">
    <source>
        <dbReference type="ARBA" id="ARBA00022448"/>
    </source>
</evidence>
<organism evidence="9 10">
    <name type="scientific">Marmoricola endophyticus</name>
    <dbReference type="NCBI Taxonomy" id="2040280"/>
    <lineage>
        <taxon>Bacteria</taxon>
        <taxon>Bacillati</taxon>
        <taxon>Actinomycetota</taxon>
        <taxon>Actinomycetes</taxon>
        <taxon>Propionibacteriales</taxon>
        <taxon>Nocardioidaceae</taxon>
        <taxon>Marmoricola</taxon>
    </lineage>
</organism>
<dbReference type="Pfam" id="PF07690">
    <property type="entry name" value="MFS_1"/>
    <property type="match status" value="1"/>
</dbReference>
<dbReference type="InterPro" id="IPR036259">
    <property type="entry name" value="MFS_trans_sf"/>
</dbReference>
<dbReference type="InterPro" id="IPR011701">
    <property type="entry name" value="MFS"/>
</dbReference>
<feature type="domain" description="Major facilitator superfamily (MFS) profile" evidence="8">
    <location>
        <begin position="15"/>
        <end position="400"/>
    </location>
</feature>
<dbReference type="GO" id="GO:0022857">
    <property type="term" value="F:transmembrane transporter activity"/>
    <property type="evidence" value="ECO:0007669"/>
    <property type="project" value="InterPro"/>
</dbReference>
<reference evidence="9" key="2">
    <citation type="submission" date="2020-09" db="EMBL/GenBank/DDBJ databases">
        <authorList>
            <person name="Sun Q."/>
            <person name="Zhou Y."/>
        </authorList>
    </citation>
    <scope>NUCLEOTIDE SEQUENCE</scope>
    <source>
        <strain evidence="9">CGMCC 1.16067</strain>
    </source>
</reference>
<accession>A0A917BFN7</accession>
<feature type="transmembrane region" description="Helical" evidence="7">
    <location>
        <begin position="283"/>
        <end position="301"/>
    </location>
</feature>
<feature type="transmembrane region" description="Helical" evidence="7">
    <location>
        <begin position="49"/>
        <end position="71"/>
    </location>
</feature>
<feature type="transmembrane region" description="Helical" evidence="7">
    <location>
        <begin position="142"/>
        <end position="163"/>
    </location>
</feature>
<dbReference type="GO" id="GO:0005886">
    <property type="term" value="C:plasma membrane"/>
    <property type="evidence" value="ECO:0007669"/>
    <property type="project" value="UniProtKB-SubCell"/>
</dbReference>
<feature type="transmembrane region" description="Helical" evidence="7">
    <location>
        <begin position="83"/>
        <end position="106"/>
    </location>
</feature>
<evidence type="ECO:0000256" key="1">
    <source>
        <dbReference type="ARBA" id="ARBA00004651"/>
    </source>
</evidence>